<evidence type="ECO:0000259" key="9">
    <source>
        <dbReference type="PROSITE" id="PS50158"/>
    </source>
</evidence>
<feature type="region of interest" description="Disordered" evidence="8">
    <location>
        <begin position="1"/>
        <end position="21"/>
    </location>
</feature>
<evidence type="ECO:0000256" key="5">
    <source>
        <dbReference type="PROSITE-ProRule" id="PRU01016"/>
    </source>
</evidence>
<dbReference type="PROSITE" id="PS50158">
    <property type="entry name" value="ZF_CCHC"/>
    <property type="match status" value="2"/>
</dbReference>
<evidence type="ECO:0000256" key="1">
    <source>
        <dbReference type="ARBA" id="ARBA00022603"/>
    </source>
</evidence>
<evidence type="ECO:0000256" key="3">
    <source>
        <dbReference type="ARBA" id="ARBA00022691"/>
    </source>
</evidence>
<gene>
    <name evidence="10" type="ORF">SEMRO_2923_G340310.1</name>
</gene>
<dbReference type="OrthoDB" id="40157at2759"/>
<dbReference type="EC" id="2.1.1.37" evidence="7"/>
<comment type="similarity">
    <text evidence="5 6">Belongs to the class I-like SAM-binding methyltransferase superfamily. C5-methyltransferase family.</text>
</comment>
<dbReference type="InterPro" id="IPR001878">
    <property type="entry name" value="Znf_CCHC"/>
</dbReference>
<dbReference type="InterPro" id="IPR036875">
    <property type="entry name" value="Znf_CCHC_sf"/>
</dbReference>
<evidence type="ECO:0000256" key="4">
    <source>
        <dbReference type="PROSITE-ProRule" id="PRU00047"/>
    </source>
</evidence>
<protein>
    <recommendedName>
        <fullName evidence="7">Cytosine-specific methyltransferase</fullName>
        <ecNumber evidence="7">2.1.1.37</ecNumber>
    </recommendedName>
</protein>
<evidence type="ECO:0000313" key="11">
    <source>
        <dbReference type="Proteomes" id="UP001153069"/>
    </source>
</evidence>
<dbReference type="PROSITE" id="PS00094">
    <property type="entry name" value="C5_MTASE_1"/>
    <property type="match status" value="1"/>
</dbReference>
<keyword evidence="4" id="KW-0862">Zinc</keyword>
<reference evidence="10" key="1">
    <citation type="submission" date="2020-06" db="EMBL/GenBank/DDBJ databases">
        <authorList>
            <consortium name="Plant Systems Biology data submission"/>
        </authorList>
    </citation>
    <scope>NUCLEOTIDE SEQUENCE</scope>
    <source>
        <strain evidence="10">D6</strain>
    </source>
</reference>
<dbReference type="PROSITE" id="PS51679">
    <property type="entry name" value="SAM_MT_C5"/>
    <property type="match status" value="1"/>
</dbReference>
<dbReference type="Pfam" id="PF00098">
    <property type="entry name" value="zf-CCHC"/>
    <property type="match status" value="1"/>
</dbReference>
<dbReference type="SUPFAM" id="SSF57756">
    <property type="entry name" value="Retrovirus zinc finger-like domains"/>
    <property type="match status" value="1"/>
</dbReference>
<comment type="catalytic activity">
    <reaction evidence="7">
        <text>a 2'-deoxycytidine in DNA + S-adenosyl-L-methionine = a 5-methyl-2'-deoxycytidine in DNA + S-adenosyl-L-homocysteine + H(+)</text>
        <dbReference type="Rhea" id="RHEA:13681"/>
        <dbReference type="Rhea" id="RHEA-COMP:11369"/>
        <dbReference type="Rhea" id="RHEA-COMP:11370"/>
        <dbReference type="ChEBI" id="CHEBI:15378"/>
        <dbReference type="ChEBI" id="CHEBI:57856"/>
        <dbReference type="ChEBI" id="CHEBI:59789"/>
        <dbReference type="ChEBI" id="CHEBI:85452"/>
        <dbReference type="ChEBI" id="CHEBI:85454"/>
        <dbReference type="EC" id="2.1.1.37"/>
    </reaction>
</comment>
<dbReference type="SUPFAM" id="SSF53335">
    <property type="entry name" value="S-adenosyl-L-methionine-dependent methyltransferases"/>
    <property type="match status" value="1"/>
</dbReference>
<dbReference type="GO" id="GO:0003886">
    <property type="term" value="F:DNA (cytosine-5-)-methyltransferase activity"/>
    <property type="evidence" value="ECO:0007669"/>
    <property type="project" value="UniProtKB-EC"/>
</dbReference>
<dbReference type="GO" id="GO:0008270">
    <property type="term" value="F:zinc ion binding"/>
    <property type="evidence" value="ECO:0007669"/>
    <property type="project" value="UniProtKB-KW"/>
</dbReference>
<feature type="compositionally biased region" description="Acidic residues" evidence="8">
    <location>
        <begin position="1"/>
        <end position="10"/>
    </location>
</feature>
<dbReference type="Gene3D" id="3.90.120.10">
    <property type="entry name" value="DNA Methylase, subunit A, domain 2"/>
    <property type="match status" value="1"/>
</dbReference>
<feature type="domain" description="CCHC-type" evidence="9">
    <location>
        <begin position="22"/>
        <end position="38"/>
    </location>
</feature>
<keyword evidence="4" id="KW-0479">Metal-binding</keyword>
<dbReference type="PANTHER" id="PTHR46098">
    <property type="entry name" value="TRNA (CYTOSINE(38)-C(5))-METHYLTRANSFERASE"/>
    <property type="match status" value="1"/>
</dbReference>
<dbReference type="EMBL" id="CAICTM010002921">
    <property type="protein sequence ID" value="CAB9530542.1"/>
    <property type="molecule type" value="Genomic_DNA"/>
</dbReference>
<dbReference type="InterPro" id="IPR050750">
    <property type="entry name" value="C5-MTase"/>
</dbReference>
<dbReference type="Gene3D" id="3.40.50.150">
    <property type="entry name" value="Vaccinia Virus protein VP39"/>
    <property type="match status" value="1"/>
</dbReference>
<dbReference type="InterPro" id="IPR001525">
    <property type="entry name" value="C5_MeTfrase"/>
</dbReference>
<dbReference type="Pfam" id="PF00145">
    <property type="entry name" value="DNA_methylase"/>
    <property type="match status" value="1"/>
</dbReference>
<keyword evidence="1 5" id="KW-0489">Methyltransferase</keyword>
<dbReference type="InterPro" id="IPR029063">
    <property type="entry name" value="SAM-dependent_MTases_sf"/>
</dbReference>
<dbReference type="CDD" id="cd00315">
    <property type="entry name" value="Cyt_C5_DNA_methylase"/>
    <property type="match status" value="1"/>
</dbReference>
<comment type="caution">
    <text evidence="10">The sequence shown here is derived from an EMBL/GenBank/DDBJ whole genome shotgun (WGS) entry which is preliminary data.</text>
</comment>
<feature type="active site" evidence="5">
    <location>
        <position position="151"/>
    </location>
</feature>
<dbReference type="PRINTS" id="PR00105">
    <property type="entry name" value="C5METTRFRASE"/>
</dbReference>
<evidence type="ECO:0000256" key="7">
    <source>
        <dbReference type="RuleBase" id="RU000417"/>
    </source>
</evidence>
<dbReference type="AlphaFoldDB" id="A0A9N8EYR0"/>
<keyword evidence="4" id="KW-0863">Zinc-finger</keyword>
<feature type="domain" description="CCHC-type" evidence="9">
    <location>
        <begin position="41"/>
        <end position="56"/>
    </location>
</feature>
<evidence type="ECO:0000313" key="10">
    <source>
        <dbReference type="EMBL" id="CAB9530542.1"/>
    </source>
</evidence>
<evidence type="ECO:0000256" key="2">
    <source>
        <dbReference type="ARBA" id="ARBA00022679"/>
    </source>
</evidence>
<dbReference type="Proteomes" id="UP001153069">
    <property type="component" value="Unassembled WGS sequence"/>
</dbReference>
<dbReference type="InterPro" id="IPR018117">
    <property type="entry name" value="C5_DNA_meth_AS"/>
</dbReference>
<keyword evidence="3 5" id="KW-0949">S-adenosyl-L-methionine</keyword>
<feature type="region of interest" description="Disordered" evidence="8">
    <location>
        <begin position="419"/>
        <end position="445"/>
    </location>
</feature>
<evidence type="ECO:0000256" key="6">
    <source>
        <dbReference type="RuleBase" id="RU000416"/>
    </source>
</evidence>
<dbReference type="GO" id="GO:0032259">
    <property type="term" value="P:methylation"/>
    <property type="evidence" value="ECO:0007669"/>
    <property type="project" value="UniProtKB-KW"/>
</dbReference>
<keyword evidence="11" id="KW-1185">Reference proteome</keyword>
<dbReference type="NCBIfam" id="TIGR00675">
    <property type="entry name" value="dcm"/>
    <property type="match status" value="1"/>
</dbReference>
<sequence>MADPSHDDEEMRQKKKKRKRNRCYQCGASDHRAKDCPSATCQHCGRPGHSVGGCPDKPPAPVDRGQFQSNSNKKGNVASLFTYIELFAGMGGFRVALDRLGGRCVFASELDRFCIANYQVNFGGDRPAGDITRIQSDWIPSHDLLVGGFPCQPFSCSGKQRGLQDPRGQLFREIVRILQDKQPKAFLLENVRGLYLHNQGKTYQLLQKELEACGYVVKSQLLDAVNLLPQERCRLFIAGIRKDLLADHNKQGYQFPKLPDLCRGVEDILHGNKTPEDELSKEELESLTLTPNQLAKVQAQKYTQEHPEARFLMDTTKPAKTLQSSYTKYMVGSQFVPVQDNDNTPAWRRFSSREAARLQGFPEAFQLCQQRPYHMLGNAVAPPLIAMIVAPLLHCIGALPSTTTTSGWDITRDMLLAASPNDPRREKLRQQLTEVDLGKSETTTT</sequence>
<organism evidence="10 11">
    <name type="scientific">Seminavis robusta</name>
    <dbReference type="NCBI Taxonomy" id="568900"/>
    <lineage>
        <taxon>Eukaryota</taxon>
        <taxon>Sar</taxon>
        <taxon>Stramenopiles</taxon>
        <taxon>Ochrophyta</taxon>
        <taxon>Bacillariophyta</taxon>
        <taxon>Bacillariophyceae</taxon>
        <taxon>Bacillariophycidae</taxon>
        <taxon>Naviculales</taxon>
        <taxon>Naviculaceae</taxon>
        <taxon>Seminavis</taxon>
    </lineage>
</organism>
<dbReference type="PANTHER" id="PTHR46098:SF1">
    <property type="entry name" value="TRNA (CYTOSINE(38)-C(5))-METHYLTRANSFERASE"/>
    <property type="match status" value="1"/>
</dbReference>
<dbReference type="SMART" id="SM00343">
    <property type="entry name" value="ZnF_C2HC"/>
    <property type="match status" value="2"/>
</dbReference>
<accession>A0A9N8EYR0</accession>
<dbReference type="GO" id="GO:0003676">
    <property type="term" value="F:nucleic acid binding"/>
    <property type="evidence" value="ECO:0007669"/>
    <property type="project" value="InterPro"/>
</dbReference>
<name>A0A9N8EYR0_9STRA</name>
<evidence type="ECO:0000256" key="8">
    <source>
        <dbReference type="SAM" id="MobiDB-lite"/>
    </source>
</evidence>
<dbReference type="Gene3D" id="4.10.60.10">
    <property type="entry name" value="Zinc finger, CCHC-type"/>
    <property type="match status" value="1"/>
</dbReference>
<proteinExistence type="inferred from homology"/>
<keyword evidence="2 5" id="KW-0808">Transferase</keyword>